<keyword evidence="4 6" id="KW-0697">Rotamase</keyword>
<dbReference type="EC" id="5.2.1.8" evidence="2"/>
<evidence type="ECO:0000313" key="10">
    <source>
        <dbReference type="Proteomes" id="UP000326903"/>
    </source>
</evidence>
<evidence type="ECO:0000256" key="3">
    <source>
        <dbReference type="ARBA" id="ARBA00022729"/>
    </source>
</evidence>
<protein>
    <recommendedName>
        <fullName evidence="2">peptidylprolyl isomerase</fullName>
        <ecNumber evidence="2">5.2.1.8</ecNumber>
    </recommendedName>
</protein>
<dbReference type="PANTHER" id="PTHR47245:SF1">
    <property type="entry name" value="FOLDASE PROTEIN PRSA"/>
    <property type="match status" value="1"/>
</dbReference>
<dbReference type="Gene3D" id="3.10.50.40">
    <property type="match status" value="2"/>
</dbReference>
<dbReference type="PANTHER" id="PTHR47245">
    <property type="entry name" value="PEPTIDYLPROLYL ISOMERASE"/>
    <property type="match status" value="1"/>
</dbReference>
<dbReference type="PROSITE" id="PS50198">
    <property type="entry name" value="PPIC_PPIASE_2"/>
    <property type="match status" value="2"/>
</dbReference>
<keyword evidence="5 6" id="KW-0413">Isomerase</keyword>
<keyword evidence="10" id="KW-1185">Reference proteome</keyword>
<gene>
    <name evidence="9" type="ORF">FW778_07975</name>
</gene>
<keyword evidence="3" id="KW-0732">Signal</keyword>
<dbReference type="InterPro" id="IPR000595">
    <property type="entry name" value="cNMP-bd_dom"/>
</dbReference>
<evidence type="ECO:0000259" key="7">
    <source>
        <dbReference type="PROSITE" id="PS50042"/>
    </source>
</evidence>
<organism evidence="9 10">
    <name type="scientific">Ginsengibacter hankyongi</name>
    <dbReference type="NCBI Taxonomy" id="2607284"/>
    <lineage>
        <taxon>Bacteria</taxon>
        <taxon>Pseudomonadati</taxon>
        <taxon>Bacteroidota</taxon>
        <taxon>Chitinophagia</taxon>
        <taxon>Chitinophagales</taxon>
        <taxon>Chitinophagaceae</taxon>
        <taxon>Ginsengibacter</taxon>
    </lineage>
</organism>
<dbReference type="GO" id="GO:0003755">
    <property type="term" value="F:peptidyl-prolyl cis-trans isomerase activity"/>
    <property type="evidence" value="ECO:0007669"/>
    <property type="project" value="UniProtKB-KW"/>
</dbReference>
<comment type="catalytic activity">
    <reaction evidence="1">
        <text>[protein]-peptidylproline (omega=180) = [protein]-peptidylproline (omega=0)</text>
        <dbReference type="Rhea" id="RHEA:16237"/>
        <dbReference type="Rhea" id="RHEA-COMP:10747"/>
        <dbReference type="Rhea" id="RHEA-COMP:10748"/>
        <dbReference type="ChEBI" id="CHEBI:83833"/>
        <dbReference type="ChEBI" id="CHEBI:83834"/>
        <dbReference type="EC" id="5.2.1.8"/>
    </reaction>
</comment>
<sequence length="643" mass="73506">MKKLFLFVAFILLISITYSQVLFTYGSHSVSKDEFLRAYNKNKTATTDPEQAMREYLDLYTKFKLKVQAAKDMHLDTLPSLQSDLQNFTTQIENNYLQDEKEVDALVNEAFNRSQKDIHVQHFYVLINDKMSPADTLKLYKAINEAYDELKKGGTDYDEIVSEIKEKIAPLQGNDLGWITVFTLPYEFENIIYGLKPGQVSKPYRSKKGWHIFKNEEERPAVGKIKVAQILFAVPAGNINMRDHAKQLADSVYNALRSGADFGELAKQYSNDRRTYMNDGILPEFGVATYDGGFEKVAFSLKNDSDISKPFQTEFGYHIIRRISRSPVPENKSDEAYIANLKQQVLADSRIALAKEKFLKEVLVKTDYKKNNAINEKDLWKITDTFAISNKKISSGNINENTTLFSFNNAKVKVGDWMQYVKNVKNAYAAHASQTHDELYKSYVSLAALENYKSRLEKFNPEFKYQVQEFKDGNMLFEVMEREVWSKASADSVGLEKYYNDHKTNYKWNASADAVLFSCANATAAKTAVDEINKGEKWNDLVKDNSQIQADSGRYELSQIPVKEKTNFTAGLVTAPVVNSGDGTSIFSLIIKIYPENEQRSFADARGLVINDYQNFLEKKWIGELKKKYPVKVNEKVFLSIKQ</sequence>
<dbReference type="Proteomes" id="UP000326903">
    <property type="component" value="Unassembled WGS sequence"/>
</dbReference>
<dbReference type="InterPro" id="IPR050245">
    <property type="entry name" value="PrsA_foldase"/>
</dbReference>
<proteinExistence type="predicted"/>
<dbReference type="EMBL" id="VYQF01000001">
    <property type="protein sequence ID" value="KAA9041940.1"/>
    <property type="molecule type" value="Genomic_DNA"/>
</dbReference>
<feature type="domain" description="PpiC" evidence="8">
    <location>
        <begin position="222"/>
        <end position="324"/>
    </location>
</feature>
<evidence type="ECO:0000313" key="9">
    <source>
        <dbReference type="EMBL" id="KAA9041940.1"/>
    </source>
</evidence>
<dbReference type="InterPro" id="IPR046357">
    <property type="entry name" value="PPIase_dom_sf"/>
</dbReference>
<dbReference type="PROSITE" id="PS50042">
    <property type="entry name" value="CNMP_BINDING_3"/>
    <property type="match status" value="1"/>
</dbReference>
<evidence type="ECO:0000256" key="5">
    <source>
        <dbReference type="ARBA" id="ARBA00023235"/>
    </source>
</evidence>
<name>A0A5J5ILP2_9BACT</name>
<dbReference type="InterPro" id="IPR000297">
    <property type="entry name" value="PPIase_PpiC"/>
</dbReference>
<evidence type="ECO:0000256" key="1">
    <source>
        <dbReference type="ARBA" id="ARBA00000971"/>
    </source>
</evidence>
<feature type="domain" description="Cyclic nucleotide-binding" evidence="7">
    <location>
        <begin position="231"/>
        <end position="275"/>
    </location>
</feature>
<evidence type="ECO:0000256" key="2">
    <source>
        <dbReference type="ARBA" id="ARBA00013194"/>
    </source>
</evidence>
<reference evidence="9 10" key="1">
    <citation type="submission" date="2019-09" db="EMBL/GenBank/DDBJ databases">
        <title>Draft genome sequence of Ginsengibacter sp. BR5-29.</title>
        <authorList>
            <person name="Im W.-T."/>
        </authorList>
    </citation>
    <scope>NUCLEOTIDE SEQUENCE [LARGE SCALE GENOMIC DNA]</scope>
    <source>
        <strain evidence="9 10">BR5-29</strain>
    </source>
</reference>
<accession>A0A5J5ILP2</accession>
<dbReference type="AlphaFoldDB" id="A0A5J5ILP2"/>
<dbReference type="Pfam" id="PF00639">
    <property type="entry name" value="Rotamase"/>
    <property type="match status" value="2"/>
</dbReference>
<evidence type="ECO:0000259" key="8">
    <source>
        <dbReference type="PROSITE" id="PS50198"/>
    </source>
</evidence>
<feature type="domain" description="PpiC" evidence="8">
    <location>
        <begin position="115"/>
        <end position="217"/>
    </location>
</feature>
<dbReference type="RefSeq" id="WP_150414069.1">
    <property type="nucleotide sequence ID" value="NZ_VYQF01000001.1"/>
</dbReference>
<evidence type="ECO:0000256" key="6">
    <source>
        <dbReference type="PROSITE-ProRule" id="PRU00278"/>
    </source>
</evidence>
<evidence type="ECO:0000256" key="4">
    <source>
        <dbReference type="ARBA" id="ARBA00023110"/>
    </source>
</evidence>
<comment type="caution">
    <text evidence="9">The sequence shown here is derived from an EMBL/GenBank/DDBJ whole genome shotgun (WGS) entry which is preliminary data.</text>
</comment>
<dbReference type="SUPFAM" id="SSF54534">
    <property type="entry name" value="FKBP-like"/>
    <property type="match status" value="2"/>
</dbReference>